<accession>A0A7L9UAC1</accession>
<dbReference type="KEGG" id="mlir:LPB04_11755"/>
<feature type="transmembrane region" description="Helical" evidence="6">
    <location>
        <begin position="201"/>
        <end position="223"/>
    </location>
</feature>
<keyword evidence="8" id="KW-1185">Reference proteome</keyword>
<keyword evidence="3 6" id="KW-0812">Transmembrane</keyword>
<gene>
    <name evidence="7" type="ORF">LPB04_11755</name>
</gene>
<evidence type="ECO:0000256" key="2">
    <source>
        <dbReference type="ARBA" id="ARBA00022475"/>
    </source>
</evidence>
<dbReference type="AlphaFoldDB" id="A0A7L9UAC1"/>
<dbReference type="EMBL" id="CP062941">
    <property type="protein sequence ID" value="QOL52001.1"/>
    <property type="molecule type" value="Genomic_DNA"/>
</dbReference>
<dbReference type="PANTHER" id="PTHR30213:SF1">
    <property type="entry name" value="INNER MEMBRANE PROTEIN YHJD"/>
    <property type="match status" value="1"/>
</dbReference>
<dbReference type="Proteomes" id="UP000593875">
    <property type="component" value="Chromosome"/>
</dbReference>
<feature type="transmembrane region" description="Helical" evidence="6">
    <location>
        <begin position="167"/>
        <end position="189"/>
    </location>
</feature>
<dbReference type="NCBIfam" id="TIGR00765">
    <property type="entry name" value="yihY_not_rbn"/>
    <property type="match status" value="1"/>
</dbReference>
<keyword evidence="2" id="KW-1003">Cell membrane</keyword>
<evidence type="ECO:0000256" key="1">
    <source>
        <dbReference type="ARBA" id="ARBA00004651"/>
    </source>
</evidence>
<sequence length="271" mass="28701">MAAANAWMDDYAPSMGAALSYYTLFSLAPLLVLIIAIAGMVFGQDAAQGAIIAQLQSIMGKEGATAVEGLLKAAREPSTGIVASIVGGFLLLLGATAIFAELQTDLDRIWQVPAKEKPSGLWGWLRSRVLSFGLVLGLAFMLMISLVVSAALAASSEWLSGGAAETVLANGLNFIASLALFTVLFAMIYKIMPTAKISWHDVWMGAAVTALLFNVGKSLIGLYLAKSSVASGFGAAGSFVILVAWFYYSAQIFLFGAEYTWVYANSKVRKE</sequence>
<comment type="subcellular location">
    <subcellularLocation>
        <location evidence="1">Cell membrane</location>
        <topology evidence="1">Multi-pass membrane protein</topology>
    </subcellularLocation>
</comment>
<evidence type="ECO:0000313" key="8">
    <source>
        <dbReference type="Proteomes" id="UP000593875"/>
    </source>
</evidence>
<dbReference type="PIRSF" id="PIRSF035875">
    <property type="entry name" value="RNase_BN"/>
    <property type="match status" value="1"/>
</dbReference>
<evidence type="ECO:0000313" key="7">
    <source>
        <dbReference type="EMBL" id="QOL52001.1"/>
    </source>
</evidence>
<dbReference type="PANTHER" id="PTHR30213">
    <property type="entry name" value="INNER MEMBRANE PROTEIN YHJD"/>
    <property type="match status" value="1"/>
</dbReference>
<feature type="transmembrane region" description="Helical" evidence="6">
    <location>
        <begin position="80"/>
        <end position="100"/>
    </location>
</feature>
<evidence type="ECO:0000256" key="5">
    <source>
        <dbReference type="ARBA" id="ARBA00023136"/>
    </source>
</evidence>
<keyword evidence="5 6" id="KW-0472">Membrane</keyword>
<evidence type="ECO:0000256" key="6">
    <source>
        <dbReference type="SAM" id="Phobius"/>
    </source>
</evidence>
<feature type="transmembrane region" description="Helical" evidence="6">
    <location>
        <begin position="229"/>
        <end position="248"/>
    </location>
</feature>
<organism evidence="7 8">
    <name type="scientific">Massilia litorea</name>
    <dbReference type="NCBI Taxonomy" id="2769491"/>
    <lineage>
        <taxon>Bacteria</taxon>
        <taxon>Pseudomonadati</taxon>
        <taxon>Pseudomonadota</taxon>
        <taxon>Betaproteobacteria</taxon>
        <taxon>Burkholderiales</taxon>
        <taxon>Oxalobacteraceae</taxon>
        <taxon>Telluria group</taxon>
        <taxon>Massilia</taxon>
    </lineage>
</organism>
<proteinExistence type="predicted"/>
<reference evidence="7 8" key="1">
    <citation type="submission" date="2020-10" db="EMBL/GenBank/DDBJ databases">
        <title>Genome sequencing of Massilia sp. LPB0304.</title>
        <authorList>
            <person name="Kim J."/>
        </authorList>
    </citation>
    <scope>NUCLEOTIDE SEQUENCE [LARGE SCALE GENOMIC DNA]</scope>
    <source>
        <strain evidence="7 8">LPB0304</strain>
    </source>
</reference>
<feature type="transmembrane region" description="Helical" evidence="6">
    <location>
        <begin position="21"/>
        <end position="42"/>
    </location>
</feature>
<name>A0A7L9UAC1_9BURK</name>
<feature type="transmembrane region" description="Helical" evidence="6">
    <location>
        <begin position="129"/>
        <end position="155"/>
    </location>
</feature>
<protein>
    <submittedName>
        <fullName evidence="7">YihY/virulence factor BrkB family protein</fullName>
    </submittedName>
</protein>
<evidence type="ECO:0000256" key="4">
    <source>
        <dbReference type="ARBA" id="ARBA00022989"/>
    </source>
</evidence>
<evidence type="ECO:0000256" key="3">
    <source>
        <dbReference type="ARBA" id="ARBA00022692"/>
    </source>
</evidence>
<dbReference type="Pfam" id="PF03631">
    <property type="entry name" value="Virul_fac_BrkB"/>
    <property type="match status" value="1"/>
</dbReference>
<keyword evidence="4 6" id="KW-1133">Transmembrane helix</keyword>
<dbReference type="GO" id="GO:0005886">
    <property type="term" value="C:plasma membrane"/>
    <property type="evidence" value="ECO:0007669"/>
    <property type="project" value="UniProtKB-SubCell"/>
</dbReference>
<dbReference type="InterPro" id="IPR017039">
    <property type="entry name" value="Virul_fac_BrkB"/>
</dbReference>